<name>A0A2U8UQC5_9CAUD</name>
<sequence length="81" mass="9509">MTQPRTIFNEADLNALRFAMETLRRTSKRISERYEVAERTGDYSDADEFGADDREHLHEVFESLMGHFSTNYPSLFDKEES</sequence>
<evidence type="ECO:0000313" key="2">
    <source>
        <dbReference type="Proteomes" id="UP000246233"/>
    </source>
</evidence>
<accession>A0A2U8UQC5</accession>
<evidence type="ECO:0000313" key="1">
    <source>
        <dbReference type="EMBL" id="AWN05845.1"/>
    </source>
</evidence>
<proteinExistence type="predicted"/>
<organism evidence="1 2">
    <name type="scientific">Mycobacterium phage Priamo</name>
    <dbReference type="NCBI Taxonomy" id="2182403"/>
    <lineage>
        <taxon>Viruses</taxon>
        <taxon>Duplodnaviria</taxon>
        <taxon>Heunggongvirae</taxon>
        <taxon>Uroviricota</taxon>
        <taxon>Caudoviricetes</taxon>
        <taxon>Gladiatorvirus</taxon>
        <taxon>Gladiatorvirus priamo</taxon>
    </lineage>
</organism>
<gene>
    <name evidence="1" type="primary">83</name>
    <name evidence="1" type="ORF">SEA_PRIAMO_83</name>
</gene>
<dbReference type="KEGG" id="vg:64869190"/>
<dbReference type="EMBL" id="MH155876">
    <property type="protein sequence ID" value="AWN05845.1"/>
    <property type="molecule type" value="Genomic_DNA"/>
</dbReference>
<dbReference type="Proteomes" id="UP000246233">
    <property type="component" value="Segment"/>
</dbReference>
<dbReference type="GeneID" id="64869190"/>
<protein>
    <submittedName>
        <fullName evidence="1">Uncharacterized protein</fullName>
    </submittedName>
</protein>
<reference evidence="2" key="1">
    <citation type="submission" date="2018-04" db="EMBL/GenBank/DDBJ databases">
        <authorList>
            <person name="Gomez-Rosado J.O."/>
            <person name="Gonzalez-Garcia E.M."/>
            <person name="Gonzalez-Leon M.A."/>
            <person name="Gonzalez-Rodriguez J."/>
            <person name="Gonzalez-Santos L.I."/>
            <person name="Goveo-Rivera I.A."/>
            <person name="Gutierrez-Silva J.C."/>
            <person name="Issa-Mahmud S."/>
            <person name="Lopez-Llera J.N."/>
            <person name="Marrero-Visalden G."/>
            <person name="Muyet-Blasini E."/>
            <person name="Ortiz-Torres X.D."/>
            <person name="Palacios-Vallejo J.G."/>
            <person name="Pichardo-Gonzalez P.A."/>
            <person name="Pou-Acosta P.M."/>
            <person name="Velez-Velazquez R.M."/>
            <person name="Fernandez-Martinez M."/>
            <person name="Maldonado-Vazquez N."/>
            <person name="Rubin M."/>
            <person name="Vazquez E."/>
            <person name="Garlena R.A."/>
            <person name="Russell D.A."/>
            <person name="Pope W.H."/>
            <person name="Jacobs-Sera D."/>
            <person name="Hatfull G.F."/>
        </authorList>
    </citation>
    <scope>NUCLEOTIDE SEQUENCE [LARGE SCALE GENOMIC DNA]</scope>
</reference>
<keyword evidence="2" id="KW-1185">Reference proteome</keyword>
<dbReference type="RefSeq" id="YP_010061307.1">
    <property type="nucleotide sequence ID" value="NC_054781.1"/>
</dbReference>